<keyword evidence="8" id="KW-1133">Transmembrane helix</keyword>
<evidence type="ECO:0000256" key="3">
    <source>
        <dbReference type="ARBA" id="ARBA00022723"/>
    </source>
</evidence>
<keyword evidence="4" id="KW-0249">Electron transport</keyword>
<dbReference type="InterPro" id="IPR051811">
    <property type="entry name" value="Cytochrome_c550/c551-like"/>
</dbReference>
<gene>
    <name evidence="10" type="ORF">EVJ46_04415</name>
</gene>
<evidence type="ECO:0000256" key="5">
    <source>
        <dbReference type="ARBA" id="ARBA00023004"/>
    </source>
</evidence>
<evidence type="ECO:0000259" key="9">
    <source>
        <dbReference type="PROSITE" id="PS51007"/>
    </source>
</evidence>
<keyword evidence="2 6" id="KW-0349">Heme</keyword>
<dbReference type="GO" id="GO:0020037">
    <property type="term" value="F:heme binding"/>
    <property type="evidence" value="ECO:0007669"/>
    <property type="project" value="InterPro"/>
</dbReference>
<proteinExistence type="predicted"/>
<feature type="transmembrane region" description="Helical" evidence="8">
    <location>
        <begin position="6"/>
        <end position="24"/>
    </location>
</feature>
<accession>A0A519BH91</accession>
<feature type="transmembrane region" description="Helical" evidence="8">
    <location>
        <begin position="79"/>
        <end position="104"/>
    </location>
</feature>
<evidence type="ECO:0000256" key="7">
    <source>
        <dbReference type="SAM" id="MobiDB-lite"/>
    </source>
</evidence>
<evidence type="ECO:0000256" key="1">
    <source>
        <dbReference type="ARBA" id="ARBA00022448"/>
    </source>
</evidence>
<dbReference type="Gene3D" id="1.10.760.10">
    <property type="entry name" value="Cytochrome c-like domain"/>
    <property type="match status" value="2"/>
</dbReference>
<feature type="transmembrane region" description="Helical" evidence="8">
    <location>
        <begin position="116"/>
        <end position="134"/>
    </location>
</feature>
<evidence type="ECO:0000256" key="2">
    <source>
        <dbReference type="ARBA" id="ARBA00022617"/>
    </source>
</evidence>
<feature type="transmembrane region" description="Helical" evidence="8">
    <location>
        <begin position="45"/>
        <end position="67"/>
    </location>
</feature>
<comment type="caution">
    <text evidence="10">The sequence shown here is derived from an EMBL/GenBank/DDBJ whole genome shotgun (WGS) entry which is preliminary data.</text>
</comment>
<evidence type="ECO:0000256" key="8">
    <source>
        <dbReference type="SAM" id="Phobius"/>
    </source>
</evidence>
<name>A0A519BH91_ACIG2</name>
<feature type="region of interest" description="Disordered" evidence="7">
    <location>
        <begin position="281"/>
        <end position="305"/>
    </location>
</feature>
<feature type="transmembrane region" description="Helical" evidence="8">
    <location>
        <begin position="149"/>
        <end position="170"/>
    </location>
</feature>
<evidence type="ECO:0000313" key="11">
    <source>
        <dbReference type="Proteomes" id="UP000316562"/>
    </source>
</evidence>
<keyword evidence="8" id="KW-0472">Membrane</keyword>
<dbReference type="PROSITE" id="PS51007">
    <property type="entry name" value="CYTC"/>
    <property type="match status" value="1"/>
</dbReference>
<keyword evidence="5 6" id="KW-0408">Iron</keyword>
<dbReference type="PANTHER" id="PTHR37823">
    <property type="entry name" value="CYTOCHROME C-553-LIKE"/>
    <property type="match status" value="1"/>
</dbReference>
<dbReference type="AlphaFoldDB" id="A0A519BH91"/>
<evidence type="ECO:0000256" key="6">
    <source>
        <dbReference type="PROSITE-ProRule" id="PRU00433"/>
    </source>
</evidence>
<sequence>MGSFASIITVMFLVAYPIVYFGWFKHYRATSSHGFNRIMLGKYQWIMYDFLESFGGALILNFIYMLWKLINGRDKSKPTVSVGLIGFFIIVAIVALGFGALPLSIGVLGNMQPVKYLALAGLFITGFMTLGYYLKDLTPNFKFGTISKIPQLFLIAGGLLVAFNVPLMGYMKIMARGKDRIIYQTMNLNGTKYVAPVVYPWPVKKGYGILHDKCVICHTLNRVERYNGKAYGPFKHLVEHQMRIVNGCPITLAEAKEVVHYLDSLNIIAYNQHLEKEHKKWTPPASLPWGKPASSTTAKAKKSTKKVKAASKAKAAVKVASVSNGAVLKTAAMKIIDAQGCLGCHTIDGKGGAVGPNLSQEGSRGHSVHWIEVQIQTPRVHDPSSIMPDHHLNPAQLKTVATYIDSLK</sequence>
<evidence type="ECO:0000256" key="4">
    <source>
        <dbReference type="ARBA" id="ARBA00022982"/>
    </source>
</evidence>
<keyword evidence="3 6" id="KW-0479">Metal-binding</keyword>
<dbReference type="GO" id="GO:0046872">
    <property type="term" value="F:metal ion binding"/>
    <property type="evidence" value="ECO:0007669"/>
    <property type="project" value="UniProtKB-KW"/>
</dbReference>
<evidence type="ECO:0000313" key="10">
    <source>
        <dbReference type="EMBL" id="RZD16638.1"/>
    </source>
</evidence>
<reference evidence="10 11" key="1">
    <citation type="journal article" date="2019" name="ISME J.">
        <title>Insights into ecological role of a new deltaproteobacterial order Candidatus Acidulodesulfobacterales by metagenomics and metatranscriptomics.</title>
        <authorList>
            <person name="Tan S."/>
            <person name="Liu J."/>
            <person name="Fang Y."/>
            <person name="Hedlund B.P."/>
            <person name="Lian Z.H."/>
            <person name="Huang L.Y."/>
            <person name="Li J.T."/>
            <person name="Huang L.N."/>
            <person name="Li W.J."/>
            <person name="Jiang H.C."/>
            <person name="Dong H.L."/>
            <person name="Shu W.S."/>
        </authorList>
    </citation>
    <scope>NUCLEOTIDE SEQUENCE [LARGE SCALE GENOMIC DNA]</scope>
    <source>
        <strain evidence="10">AP2</strain>
    </source>
</reference>
<dbReference type="GO" id="GO:0009055">
    <property type="term" value="F:electron transfer activity"/>
    <property type="evidence" value="ECO:0007669"/>
    <property type="project" value="InterPro"/>
</dbReference>
<dbReference type="EMBL" id="SGBC01000002">
    <property type="protein sequence ID" value="RZD16638.1"/>
    <property type="molecule type" value="Genomic_DNA"/>
</dbReference>
<dbReference type="SUPFAM" id="SSF46626">
    <property type="entry name" value="Cytochrome c"/>
    <property type="match status" value="2"/>
</dbReference>
<keyword evidence="1" id="KW-0813">Transport</keyword>
<dbReference type="InterPro" id="IPR036909">
    <property type="entry name" value="Cyt_c-like_dom_sf"/>
</dbReference>
<keyword evidence="8" id="KW-0812">Transmembrane</keyword>
<protein>
    <submittedName>
        <fullName evidence="10">Cytochrome c</fullName>
    </submittedName>
</protein>
<dbReference type="InterPro" id="IPR009056">
    <property type="entry name" value="Cyt_c-like_dom"/>
</dbReference>
<feature type="domain" description="Cytochrome c" evidence="9">
    <location>
        <begin position="320"/>
        <end position="408"/>
    </location>
</feature>
<organism evidence="10 11">
    <name type="scientific">Acididesulfobacter guangdongensis</name>
    <dbReference type="NCBI Taxonomy" id="2597225"/>
    <lineage>
        <taxon>Bacteria</taxon>
        <taxon>Deltaproteobacteria</taxon>
        <taxon>Candidatus Acidulodesulfobacterales</taxon>
        <taxon>Candidatus Acididesulfobacter</taxon>
    </lineage>
</organism>
<dbReference type="Proteomes" id="UP000316562">
    <property type="component" value="Unassembled WGS sequence"/>
</dbReference>
<dbReference type="Pfam" id="PF00034">
    <property type="entry name" value="Cytochrom_C"/>
    <property type="match status" value="1"/>
</dbReference>